<feature type="compositionally biased region" description="Low complexity" evidence="1">
    <location>
        <begin position="1"/>
        <end position="23"/>
    </location>
</feature>
<reference evidence="4" key="3">
    <citation type="submission" date="2023-03" db="EMBL/GenBank/DDBJ databases">
        <title>Draft genome sequence of a Mycolicibacterium mageritense strain H4_3_1 isolated from a hybrid biological-inorganic system reactor.</title>
        <authorList>
            <person name="Feng X."/>
            <person name="Kazama D."/>
            <person name="Sato K."/>
            <person name="Kobayashi H."/>
        </authorList>
    </citation>
    <scope>NUCLEOTIDE SEQUENCE</scope>
    <source>
        <strain evidence="4">H4_3_1</strain>
    </source>
</reference>
<evidence type="ECO:0000256" key="1">
    <source>
        <dbReference type="SAM" id="MobiDB-lite"/>
    </source>
</evidence>
<evidence type="ECO:0000313" key="3">
    <source>
        <dbReference type="EMBL" id="BBX36121.1"/>
    </source>
</evidence>
<dbReference type="EMBL" id="AP027452">
    <property type="protein sequence ID" value="BDY30951.1"/>
    <property type="molecule type" value="Genomic_DNA"/>
</dbReference>
<evidence type="ECO:0008006" key="7">
    <source>
        <dbReference type="Google" id="ProtNLM"/>
    </source>
</evidence>
<keyword evidence="2" id="KW-1133">Transmembrane helix</keyword>
<evidence type="ECO:0000313" key="5">
    <source>
        <dbReference type="Proteomes" id="UP000465622"/>
    </source>
</evidence>
<dbReference type="AlphaFoldDB" id="A0AAI8TZ02"/>
<name>A0AAI8TZ02_MYCME</name>
<dbReference type="EMBL" id="AP022567">
    <property type="protein sequence ID" value="BBX36121.1"/>
    <property type="molecule type" value="Genomic_DNA"/>
</dbReference>
<dbReference type="Proteomes" id="UP000465622">
    <property type="component" value="Chromosome"/>
</dbReference>
<dbReference type="Proteomes" id="UP001241092">
    <property type="component" value="Chromosome"/>
</dbReference>
<feature type="transmembrane region" description="Helical" evidence="2">
    <location>
        <begin position="77"/>
        <end position="101"/>
    </location>
</feature>
<protein>
    <recommendedName>
        <fullName evidence="7">DUF4878 domain-containing protein</fullName>
    </recommendedName>
</protein>
<dbReference type="RefSeq" id="WP_051578970.1">
    <property type="nucleotide sequence ID" value="NZ_AP022567.1"/>
</dbReference>
<feature type="compositionally biased region" description="Low complexity" evidence="1">
    <location>
        <begin position="32"/>
        <end position="68"/>
    </location>
</feature>
<organism evidence="4 6">
    <name type="scientific">Mycolicibacterium mageritense</name>
    <name type="common">Mycobacterium mageritense</name>
    <dbReference type="NCBI Taxonomy" id="53462"/>
    <lineage>
        <taxon>Bacteria</taxon>
        <taxon>Bacillati</taxon>
        <taxon>Actinomycetota</taxon>
        <taxon>Actinomycetes</taxon>
        <taxon>Mycobacteriales</taxon>
        <taxon>Mycobacteriaceae</taxon>
        <taxon>Mycolicibacterium</taxon>
    </lineage>
</organism>
<reference evidence="3 5" key="1">
    <citation type="journal article" date="2019" name="Emerg. Microbes Infect.">
        <title>Comprehensive subspecies identification of 175 nontuberculous mycobacteria species based on 7547 genomic profiles.</title>
        <authorList>
            <person name="Matsumoto Y."/>
            <person name="Kinjo T."/>
            <person name="Motooka D."/>
            <person name="Nabeya D."/>
            <person name="Jung N."/>
            <person name="Uechi K."/>
            <person name="Horii T."/>
            <person name="Iida T."/>
            <person name="Fujita J."/>
            <person name="Nakamura S."/>
        </authorList>
    </citation>
    <scope>NUCLEOTIDE SEQUENCE [LARGE SCALE GENOMIC DNA]</scope>
    <source>
        <strain evidence="3 5">JCM 12375</strain>
    </source>
</reference>
<proteinExistence type="predicted"/>
<evidence type="ECO:0000313" key="6">
    <source>
        <dbReference type="Proteomes" id="UP001241092"/>
    </source>
</evidence>
<keyword evidence="5" id="KW-1185">Reference proteome</keyword>
<dbReference type="SUPFAM" id="SSF81995">
    <property type="entry name" value="beta-sandwich domain of Sec23/24"/>
    <property type="match status" value="1"/>
</dbReference>
<evidence type="ECO:0000256" key="2">
    <source>
        <dbReference type="SAM" id="Phobius"/>
    </source>
</evidence>
<feature type="region of interest" description="Disordered" evidence="1">
    <location>
        <begin position="1"/>
        <end position="70"/>
    </location>
</feature>
<keyword evidence="2" id="KW-0812">Transmembrane</keyword>
<keyword evidence="2" id="KW-0472">Membrane</keyword>
<reference evidence="3" key="2">
    <citation type="submission" date="2020-02" db="EMBL/GenBank/DDBJ databases">
        <authorList>
            <person name="Matsumoto Y."/>
            <person name="Motooka D."/>
            <person name="Nakamura S."/>
        </authorList>
    </citation>
    <scope>NUCLEOTIDE SEQUENCE</scope>
    <source>
        <strain evidence="3">JCM 12375</strain>
    </source>
</reference>
<sequence length="216" mass="23408">MTYPSGPQEPWQQQPPQQFGGPPQYQPPGPYGMPQYGAPQPYGAQPPYGGPQQFGAPQQPYGYGMPPQHSGGGRKGLIIGGIAAAVLAVVIVVGIVLFLVLRPSADERAIMNTLKDIGNAAPDFSEMRQYYCQSDQEMFDLLDSNPLKDLGIDIELPKPTLEPPTDSAEFGDLQVNGNKATLPVKAKGQDGTLYFRKESGNWKLCMSDDPAMRGLR</sequence>
<accession>A0AAI8TZ02</accession>
<gene>
    <name evidence="4" type="ORF">hbim_04902</name>
    <name evidence="3" type="ORF">MMAGJ_54030</name>
</gene>
<evidence type="ECO:0000313" key="4">
    <source>
        <dbReference type="EMBL" id="BDY30951.1"/>
    </source>
</evidence>